<evidence type="ECO:0000313" key="1">
    <source>
        <dbReference type="EMBL" id="MBF8436914.1"/>
    </source>
</evidence>
<keyword evidence="2" id="KW-1185">Reference proteome</keyword>
<protein>
    <submittedName>
        <fullName evidence="1">Uncharacterized protein</fullName>
    </submittedName>
</protein>
<dbReference type="AlphaFoldDB" id="A0A931AUI1"/>
<sequence length="151" mass="17212">MKSFAVLLISLAFLVVLIGGSVFATDLEIADMKFVELNSVLDCPLNGFAIIYYLEGDGREEIVMQIEANGPRENVAGLTLELRYGEENIHQFDIDEYGRARFDLKTARLEPQDFHIWIIDTPQMFIEFYQDHPNLLVEDGHMLSLETSIVI</sequence>
<reference evidence="1" key="1">
    <citation type="submission" date="2020-11" db="EMBL/GenBank/DDBJ databases">
        <title>Halonatronomonas betainensis gen. nov., sp. nov. a novel haloalkaliphilic representative of the family Halanaerobiacae capable of betaine degradation.</title>
        <authorList>
            <person name="Boltyanskaya Y."/>
            <person name="Kevbrin V."/>
            <person name="Detkova E."/>
            <person name="Grouzdev D.S."/>
            <person name="Koziaeva V."/>
            <person name="Zhilina T."/>
        </authorList>
    </citation>
    <scope>NUCLEOTIDE SEQUENCE</scope>
    <source>
        <strain evidence="1">Z-7014</strain>
    </source>
</reference>
<comment type="caution">
    <text evidence="1">The sequence shown here is derived from an EMBL/GenBank/DDBJ whole genome shotgun (WGS) entry which is preliminary data.</text>
</comment>
<evidence type="ECO:0000313" key="2">
    <source>
        <dbReference type="Proteomes" id="UP000621436"/>
    </source>
</evidence>
<dbReference type="RefSeq" id="WP_270453842.1">
    <property type="nucleotide sequence ID" value="NZ_JADPIE010000004.1"/>
</dbReference>
<name>A0A931AUI1_9FIRM</name>
<dbReference type="EMBL" id="JADPIE010000004">
    <property type="protein sequence ID" value="MBF8436914.1"/>
    <property type="molecule type" value="Genomic_DNA"/>
</dbReference>
<gene>
    <name evidence="1" type="ORF">I0Q91_07490</name>
</gene>
<accession>A0A931AUI1</accession>
<dbReference type="Proteomes" id="UP000621436">
    <property type="component" value="Unassembled WGS sequence"/>
</dbReference>
<proteinExistence type="predicted"/>
<organism evidence="1 2">
    <name type="scientific">Halonatronomonas betaini</name>
    <dbReference type="NCBI Taxonomy" id="2778430"/>
    <lineage>
        <taxon>Bacteria</taxon>
        <taxon>Bacillati</taxon>
        <taxon>Bacillota</taxon>
        <taxon>Clostridia</taxon>
        <taxon>Halanaerobiales</taxon>
        <taxon>Halarsenatibacteraceae</taxon>
        <taxon>Halonatronomonas</taxon>
    </lineage>
</organism>